<evidence type="ECO:0000313" key="11">
    <source>
        <dbReference type="Proteomes" id="UP000225706"/>
    </source>
</evidence>
<keyword evidence="6" id="KW-0175">Coiled coil</keyword>
<dbReference type="InterPro" id="IPR000276">
    <property type="entry name" value="GPCR_Rhodpsn"/>
</dbReference>
<dbReference type="PROSITE" id="PS50262">
    <property type="entry name" value="G_PROTEIN_RECEP_F1_2"/>
    <property type="match status" value="1"/>
</dbReference>
<dbReference type="PANTHER" id="PTHR14005">
    <property type="entry name" value="EUKARYOTIC TRANSLATION INITIATION FACTOR 3, THETA SUBUNIT"/>
    <property type="match status" value="1"/>
</dbReference>
<dbReference type="GO" id="GO:0071541">
    <property type="term" value="C:eukaryotic translation initiation factor 3 complex, eIF3m"/>
    <property type="evidence" value="ECO:0007669"/>
    <property type="project" value="TreeGrafter"/>
</dbReference>
<dbReference type="SUPFAM" id="SSF81321">
    <property type="entry name" value="Family A G protein-coupled receptor-like"/>
    <property type="match status" value="1"/>
</dbReference>
<dbReference type="InterPro" id="IPR017452">
    <property type="entry name" value="GPCR_Rhodpsn_7TM"/>
</dbReference>
<feature type="domain" description="G-protein coupled receptors family 1 profile" evidence="9">
    <location>
        <begin position="476"/>
        <end position="721"/>
    </location>
</feature>
<dbReference type="AlphaFoldDB" id="A0A2B4RJR8"/>
<accession>A0A2B4RJR8</accession>
<feature type="transmembrane region" description="Helical" evidence="8">
    <location>
        <begin position="580"/>
        <end position="599"/>
    </location>
</feature>
<sequence>MECALGRMNWLAIAHALQNLASITVQTRFPPVEFQLEKAIVDVAVQNELQVRIDHRTKAVSFGLDLHVAHKEEVPEGPYLQQKCQEEQQKIIQVYLRSSKKEHKQMLERKAVIEARKEYLESLHVKREREEQKLLRLQQKENLEAEQKRLNEERQKREVLRRKQELQEIEKKQAMDKIAALKKTTVGAKALKDLTEEEIEAMDADDILARQVEQLDKEKRELQTRLKTQEKKMDYLARAMRVEEIPLLKQQYEEHLVQDQKFWEEQEEERVQRRVEREEKERKEKEKREKREREEAEEKARKEKEEKEREYREKVAKLDEMERKRREREKEIEEREQRASRPDSERDGPPRGLERDRDRDRLGPPRRDEKEEGGSWRRDERERPPPDDGRRREEREPPPPSRDQEEREQDRESTGGWRRGGDGRDDRYRDDRRDDRFRDDRFRDGSSDDPMTMISPTFHLVLAVVDFGLSAVTTMANAALLWTIFRDSRRLLETPPSLLIANLCVSDLAVGLIAGNLVGVKDVYRYQGLDVPVLLDLIIRLGLGLSLFVSSGSIIALSCDRYIAVMHPLKYRSTMTKEKVRYCIALIWLVAVTVFFLPLTNVPEEIFKIVYAHTHASLPAILLTMMYCKVFLAFGKRKRELKDAGITSSMRSKQALDREKNMVVTILIVLALFYVTVLPEFVALHLMQFCESCKRSLLFRQLEVVFSRFLFLNSAMNPFVYAWRLPKYRHVFLRYRSRKFSPTYV</sequence>
<dbReference type="GO" id="GO:0003729">
    <property type="term" value="F:mRNA binding"/>
    <property type="evidence" value="ECO:0007669"/>
    <property type="project" value="TreeGrafter"/>
</dbReference>
<dbReference type="PANTHER" id="PTHR14005:SF0">
    <property type="entry name" value="EUKARYOTIC TRANSLATION INITIATION FACTOR 3 SUBUNIT A"/>
    <property type="match status" value="1"/>
</dbReference>
<dbReference type="GO" id="GO:0071540">
    <property type="term" value="C:eukaryotic translation initiation factor 3 complex, eIF3e"/>
    <property type="evidence" value="ECO:0007669"/>
    <property type="project" value="TreeGrafter"/>
</dbReference>
<keyword evidence="5" id="KW-0675">Receptor</keyword>
<dbReference type="OrthoDB" id="18884at2759"/>
<feature type="coiled-coil region" evidence="6">
    <location>
        <begin position="205"/>
        <end position="239"/>
    </location>
</feature>
<evidence type="ECO:0000256" key="1">
    <source>
        <dbReference type="ARBA" id="ARBA00004370"/>
    </source>
</evidence>
<feature type="transmembrane region" description="Helical" evidence="8">
    <location>
        <begin position="460"/>
        <end position="485"/>
    </location>
</feature>
<evidence type="ECO:0000256" key="3">
    <source>
        <dbReference type="ARBA" id="ARBA00022989"/>
    </source>
</evidence>
<evidence type="ECO:0000256" key="7">
    <source>
        <dbReference type="SAM" id="MobiDB-lite"/>
    </source>
</evidence>
<dbReference type="GO" id="GO:0002188">
    <property type="term" value="P:translation reinitiation"/>
    <property type="evidence" value="ECO:0007669"/>
    <property type="project" value="TreeGrafter"/>
</dbReference>
<keyword evidence="5" id="KW-0807">Transducer</keyword>
<keyword evidence="11" id="KW-1185">Reference proteome</keyword>
<keyword evidence="4 8" id="KW-0472">Membrane</keyword>
<feature type="transmembrane region" description="Helical" evidence="8">
    <location>
        <begin position="497"/>
        <end position="517"/>
    </location>
</feature>
<keyword evidence="5" id="KW-0297">G-protein coupled receptor</keyword>
<dbReference type="Pfam" id="PF00001">
    <property type="entry name" value="7tm_1"/>
    <property type="match status" value="1"/>
</dbReference>
<feature type="transmembrane region" description="Helical" evidence="8">
    <location>
        <begin position="661"/>
        <end position="684"/>
    </location>
</feature>
<dbReference type="PROSITE" id="PS00237">
    <property type="entry name" value="G_PROTEIN_RECEP_F1_1"/>
    <property type="match status" value="1"/>
</dbReference>
<proteinExistence type="inferred from homology"/>
<comment type="similarity">
    <text evidence="5">Belongs to the G-protein coupled receptor 1 family.</text>
</comment>
<dbReference type="GO" id="GO:0004930">
    <property type="term" value="F:G protein-coupled receptor activity"/>
    <property type="evidence" value="ECO:0007669"/>
    <property type="project" value="UniProtKB-KW"/>
</dbReference>
<feature type="transmembrane region" description="Helical" evidence="8">
    <location>
        <begin position="611"/>
        <end position="632"/>
    </location>
</feature>
<dbReference type="EMBL" id="LSMT01000533">
    <property type="protein sequence ID" value="PFX16607.1"/>
    <property type="molecule type" value="Genomic_DNA"/>
</dbReference>
<dbReference type="GO" id="GO:0043614">
    <property type="term" value="C:multi-eIF complex"/>
    <property type="evidence" value="ECO:0007669"/>
    <property type="project" value="TreeGrafter"/>
</dbReference>
<keyword evidence="3 8" id="KW-1133">Transmembrane helix</keyword>
<evidence type="ECO:0000256" key="4">
    <source>
        <dbReference type="ARBA" id="ARBA00023136"/>
    </source>
</evidence>
<evidence type="ECO:0000256" key="2">
    <source>
        <dbReference type="ARBA" id="ARBA00022692"/>
    </source>
</evidence>
<gene>
    <name evidence="10" type="ORF">AWC38_SpisGene19114</name>
</gene>
<evidence type="ECO:0000256" key="5">
    <source>
        <dbReference type="RuleBase" id="RU000688"/>
    </source>
</evidence>
<reference evidence="11" key="1">
    <citation type="journal article" date="2017" name="bioRxiv">
        <title>Comparative analysis of the genomes of Stylophora pistillata and Acropora digitifera provides evidence for extensive differences between species of corals.</title>
        <authorList>
            <person name="Voolstra C.R."/>
            <person name="Li Y."/>
            <person name="Liew Y.J."/>
            <person name="Baumgarten S."/>
            <person name="Zoccola D."/>
            <person name="Flot J.-F."/>
            <person name="Tambutte S."/>
            <person name="Allemand D."/>
            <person name="Aranda M."/>
        </authorList>
    </citation>
    <scope>NUCLEOTIDE SEQUENCE [LARGE SCALE GENOMIC DNA]</scope>
</reference>
<evidence type="ECO:0000256" key="6">
    <source>
        <dbReference type="SAM" id="Coils"/>
    </source>
</evidence>
<dbReference type="PRINTS" id="PR00237">
    <property type="entry name" value="GPCRRHODOPSN"/>
</dbReference>
<protein>
    <submittedName>
        <fullName evidence="10">Eukaryotic translation initiation factor 3 subunit A</fullName>
    </submittedName>
</protein>
<dbReference type="Gene3D" id="1.20.1070.10">
    <property type="entry name" value="Rhodopsin 7-helix transmembrane proteins"/>
    <property type="match status" value="1"/>
</dbReference>
<dbReference type="GO" id="GO:0001732">
    <property type="term" value="P:formation of cytoplasmic translation initiation complex"/>
    <property type="evidence" value="ECO:0007669"/>
    <property type="project" value="TreeGrafter"/>
</dbReference>
<name>A0A2B4RJR8_STYPI</name>
<comment type="subcellular location">
    <subcellularLocation>
        <location evidence="1">Membrane</location>
    </subcellularLocation>
</comment>
<dbReference type="GO" id="GO:0003743">
    <property type="term" value="F:translation initiation factor activity"/>
    <property type="evidence" value="ECO:0007669"/>
    <property type="project" value="UniProtKB-KW"/>
</dbReference>
<keyword evidence="10" id="KW-0648">Protein biosynthesis</keyword>
<comment type="caution">
    <text evidence="10">The sequence shown here is derived from an EMBL/GenBank/DDBJ whole genome shotgun (WGS) entry which is preliminary data.</text>
</comment>
<evidence type="ECO:0000313" key="10">
    <source>
        <dbReference type="EMBL" id="PFX16607.1"/>
    </source>
</evidence>
<keyword evidence="10" id="KW-0396">Initiation factor</keyword>
<evidence type="ECO:0000256" key="8">
    <source>
        <dbReference type="SAM" id="Phobius"/>
    </source>
</evidence>
<keyword evidence="2 5" id="KW-0812">Transmembrane</keyword>
<dbReference type="STRING" id="50429.A0A2B4RJR8"/>
<feature type="coiled-coil region" evidence="6">
    <location>
        <begin position="120"/>
        <end position="172"/>
    </location>
</feature>
<feature type="transmembrane region" description="Helical" evidence="8">
    <location>
        <begin position="537"/>
        <end position="559"/>
    </location>
</feature>
<feature type="transmembrane region" description="Helical" evidence="8">
    <location>
        <begin position="704"/>
        <end position="723"/>
    </location>
</feature>
<dbReference type="InterPro" id="IPR027512">
    <property type="entry name" value="EIF3A"/>
</dbReference>
<evidence type="ECO:0000259" key="9">
    <source>
        <dbReference type="PROSITE" id="PS50262"/>
    </source>
</evidence>
<dbReference type="GO" id="GO:0016020">
    <property type="term" value="C:membrane"/>
    <property type="evidence" value="ECO:0007669"/>
    <property type="project" value="UniProtKB-SubCell"/>
</dbReference>
<feature type="region of interest" description="Disordered" evidence="7">
    <location>
        <begin position="270"/>
        <end position="432"/>
    </location>
</feature>
<dbReference type="Proteomes" id="UP000225706">
    <property type="component" value="Unassembled WGS sequence"/>
</dbReference>
<organism evidence="10 11">
    <name type="scientific">Stylophora pistillata</name>
    <name type="common">Smooth cauliflower coral</name>
    <dbReference type="NCBI Taxonomy" id="50429"/>
    <lineage>
        <taxon>Eukaryota</taxon>
        <taxon>Metazoa</taxon>
        <taxon>Cnidaria</taxon>
        <taxon>Anthozoa</taxon>
        <taxon>Hexacorallia</taxon>
        <taxon>Scleractinia</taxon>
        <taxon>Astrocoeniina</taxon>
        <taxon>Pocilloporidae</taxon>
        <taxon>Stylophora</taxon>
    </lineage>
</organism>
<dbReference type="CDD" id="cd00637">
    <property type="entry name" value="7tm_classA_rhodopsin-like"/>
    <property type="match status" value="1"/>
</dbReference>